<evidence type="ECO:0000313" key="5">
    <source>
        <dbReference type="Proteomes" id="UP000253857"/>
    </source>
</evidence>
<dbReference type="EMBL" id="PPTX01000008">
    <property type="protein sequence ID" value="RDB80064.1"/>
    <property type="molecule type" value="Genomic_DNA"/>
</dbReference>
<organism evidence="2 5">
    <name type="scientific">Eggerthella lenta</name>
    <name type="common">Eubacterium lentum</name>
    <dbReference type="NCBI Taxonomy" id="84112"/>
    <lineage>
        <taxon>Bacteria</taxon>
        <taxon>Bacillati</taxon>
        <taxon>Actinomycetota</taxon>
        <taxon>Coriobacteriia</taxon>
        <taxon>Eggerthellales</taxon>
        <taxon>Eggerthellaceae</taxon>
        <taxon>Eggerthella</taxon>
    </lineage>
</organism>
<evidence type="ECO:0000313" key="2">
    <source>
        <dbReference type="EMBL" id="RDB86987.1"/>
    </source>
</evidence>
<evidence type="ECO:0000313" key="6">
    <source>
        <dbReference type="Proteomes" id="UP000253915"/>
    </source>
</evidence>
<dbReference type="EMBL" id="PPTY01000006">
    <property type="protein sequence ID" value="RDB86987.1"/>
    <property type="molecule type" value="Genomic_DNA"/>
</dbReference>
<dbReference type="Proteomes" id="UP000253752">
    <property type="component" value="Unassembled WGS sequence"/>
</dbReference>
<dbReference type="AlphaFoldDB" id="A0A369NJE4"/>
<sequence length="83" mass="9231">MIARAPLATTTSMTPLLELADMTESMFAIRNAKLVHNNFYRIASIAQIVQPAIAKHILASNHNFIVKAKKISVVIRLRFTAIL</sequence>
<accession>A0A369NJE4</accession>
<dbReference type="Proteomes" id="UP000253915">
    <property type="component" value="Unassembled WGS sequence"/>
</dbReference>
<evidence type="ECO:0000313" key="3">
    <source>
        <dbReference type="EMBL" id="RDC41067.1"/>
    </source>
</evidence>
<gene>
    <name evidence="3" type="ORF">C1853_02935</name>
    <name evidence="2" type="ORF">C1871_05435</name>
    <name evidence="1" type="ORF">C1872_06625</name>
</gene>
<dbReference type="Proteomes" id="UP000253857">
    <property type="component" value="Unassembled WGS sequence"/>
</dbReference>
<evidence type="ECO:0000313" key="1">
    <source>
        <dbReference type="EMBL" id="RDB80064.1"/>
    </source>
</evidence>
<protein>
    <submittedName>
        <fullName evidence="2">Uncharacterized protein</fullName>
    </submittedName>
</protein>
<comment type="caution">
    <text evidence="2">The sequence shown here is derived from an EMBL/GenBank/DDBJ whole genome shotgun (WGS) entry which is preliminary data.</text>
</comment>
<reference evidence="4 5" key="1">
    <citation type="journal article" date="2018" name="Elife">
        <title>Discovery and characterization of a prevalent human gut bacterial enzyme sufficient for the inactivation of a family of plant toxins.</title>
        <authorList>
            <person name="Koppel N."/>
            <person name="Bisanz J.E."/>
            <person name="Pandelia M.E."/>
            <person name="Turnbaugh P.J."/>
            <person name="Balskus E.P."/>
        </authorList>
    </citation>
    <scope>NUCLEOTIDE SEQUENCE [LARGE SCALE GENOMIC DNA]</scope>
    <source>
        <strain evidence="3 6">16A</strain>
        <strain evidence="2 5">FAA1-1-60AUCSF</strain>
        <strain evidence="1 4">MR1 #12</strain>
    </source>
</reference>
<name>A0A369NJE4_EGGLN</name>
<proteinExistence type="predicted"/>
<evidence type="ECO:0000313" key="4">
    <source>
        <dbReference type="Proteomes" id="UP000253752"/>
    </source>
</evidence>
<dbReference type="EMBL" id="PPUQ01000002">
    <property type="protein sequence ID" value="RDC41067.1"/>
    <property type="molecule type" value="Genomic_DNA"/>
</dbReference>